<evidence type="ECO:0000256" key="1">
    <source>
        <dbReference type="SAM" id="MobiDB-lite"/>
    </source>
</evidence>
<feature type="compositionally biased region" description="Basic and acidic residues" evidence="1">
    <location>
        <begin position="102"/>
        <end position="127"/>
    </location>
</feature>
<accession>A0A0P0WHK3</accession>
<evidence type="ECO:0000313" key="3">
    <source>
        <dbReference type="Proteomes" id="UP000059680"/>
    </source>
</evidence>
<reference evidence="3" key="1">
    <citation type="journal article" date="2005" name="Nature">
        <title>The map-based sequence of the rice genome.</title>
        <authorList>
            <consortium name="International rice genome sequencing project (IRGSP)"/>
            <person name="Matsumoto T."/>
            <person name="Wu J."/>
            <person name="Kanamori H."/>
            <person name="Katayose Y."/>
            <person name="Fujisawa M."/>
            <person name="Namiki N."/>
            <person name="Mizuno H."/>
            <person name="Yamamoto K."/>
            <person name="Antonio B.A."/>
            <person name="Baba T."/>
            <person name="Sakata K."/>
            <person name="Nagamura Y."/>
            <person name="Aoki H."/>
            <person name="Arikawa K."/>
            <person name="Arita K."/>
            <person name="Bito T."/>
            <person name="Chiden Y."/>
            <person name="Fujitsuka N."/>
            <person name="Fukunaka R."/>
            <person name="Hamada M."/>
            <person name="Harada C."/>
            <person name="Hayashi A."/>
            <person name="Hijishita S."/>
            <person name="Honda M."/>
            <person name="Hosokawa S."/>
            <person name="Ichikawa Y."/>
            <person name="Idonuma A."/>
            <person name="Iijima M."/>
            <person name="Ikeda M."/>
            <person name="Ikeno M."/>
            <person name="Ito K."/>
            <person name="Ito S."/>
            <person name="Ito T."/>
            <person name="Ito Y."/>
            <person name="Ito Y."/>
            <person name="Iwabuchi A."/>
            <person name="Kamiya K."/>
            <person name="Karasawa W."/>
            <person name="Kurita K."/>
            <person name="Katagiri S."/>
            <person name="Kikuta A."/>
            <person name="Kobayashi H."/>
            <person name="Kobayashi N."/>
            <person name="Machita K."/>
            <person name="Maehara T."/>
            <person name="Masukawa M."/>
            <person name="Mizubayashi T."/>
            <person name="Mukai Y."/>
            <person name="Nagasaki H."/>
            <person name="Nagata Y."/>
            <person name="Naito S."/>
            <person name="Nakashima M."/>
            <person name="Nakama Y."/>
            <person name="Nakamichi Y."/>
            <person name="Nakamura M."/>
            <person name="Meguro A."/>
            <person name="Negishi M."/>
            <person name="Ohta I."/>
            <person name="Ohta T."/>
            <person name="Okamoto M."/>
            <person name="Ono N."/>
            <person name="Saji S."/>
            <person name="Sakaguchi M."/>
            <person name="Sakai K."/>
            <person name="Shibata M."/>
            <person name="Shimokawa T."/>
            <person name="Song J."/>
            <person name="Takazaki Y."/>
            <person name="Terasawa K."/>
            <person name="Tsugane M."/>
            <person name="Tsuji K."/>
            <person name="Ueda S."/>
            <person name="Waki K."/>
            <person name="Yamagata H."/>
            <person name="Yamamoto M."/>
            <person name="Yamamoto S."/>
            <person name="Yamane H."/>
            <person name="Yoshiki S."/>
            <person name="Yoshihara R."/>
            <person name="Yukawa K."/>
            <person name="Zhong H."/>
            <person name="Yano M."/>
            <person name="Yuan Q."/>
            <person name="Ouyang S."/>
            <person name="Liu J."/>
            <person name="Jones K.M."/>
            <person name="Gansberger K."/>
            <person name="Moffat K."/>
            <person name="Hill J."/>
            <person name="Bera J."/>
            <person name="Fadrosh D."/>
            <person name="Jin S."/>
            <person name="Johri S."/>
            <person name="Kim M."/>
            <person name="Overton L."/>
            <person name="Reardon M."/>
            <person name="Tsitrin T."/>
            <person name="Vuong H."/>
            <person name="Weaver B."/>
            <person name="Ciecko A."/>
            <person name="Tallon L."/>
            <person name="Jackson J."/>
            <person name="Pai G."/>
            <person name="Aken S.V."/>
            <person name="Utterback T."/>
            <person name="Reidmuller S."/>
            <person name="Feldblyum T."/>
            <person name="Hsiao J."/>
            <person name="Zismann V."/>
            <person name="Iobst S."/>
            <person name="de Vazeille A.R."/>
            <person name="Buell C.R."/>
            <person name="Ying K."/>
            <person name="Li Y."/>
            <person name="Lu T."/>
            <person name="Huang Y."/>
            <person name="Zhao Q."/>
            <person name="Feng Q."/>
            <person name="Zhang L."/>
            <person name="Zhu J."/>
            <person name="Weng Q."/>
            <person name="Mu J."/>
            <person name="Lu Y."/>
            <person name="Fan D."/>
            <person name="Liu Y."/>
            <person name="Guan J."/>
            <person name="Zhang Y."/>
            <person name="Yu S."/>
            <person name="Liu X."/>
            <person name="Zhang Y."/>
            <person name="Hong G."/>
            <person name="Han B."/>
            <person name="Choisne N."/>
            <person name="Demange N."/>
            <person name="Orjeda G."/>
            <person name="Samain S."/>
            <person name="Cattolico L."/>
            <person name="Pelletier E."/>
            <person name="Couloux A."/>
            <person name="Segurens B."/>
            <person name="Wincker P."/>
            <person name="D'Hont A."/>
            <person name="Scarpelli C."/>
            <person name="Weissenbach J."/>
            <person name="Salanoubat M."/>
            <person name="Quetier F."/>
            <person name="Yu Y."/>
            <person name="Kim H.R."/>
            <person name="Rambo T."/>
            <person name="Currie J."/>
            <person name="Collura K."/>
            <person name="Luo M."/>
            <person name="Yang T."/>
            <person name="Ammiraju J.S.S."/>
            <person name="Engler F."/>
            <person name="Soderlund C."/>
            <person name="Wing R.A."/>
            <person name="Palmer L.E."/>
            <person name="de la Bastide M."/>
            <person name="Spiegel L."/>
            <person name="Nascimento L."/>
            <person name="Zutavern T."/>
            <person name="O'Shaughnessy A."/>
            <person name="Dike S."/>
            <person name="Dedhia N."/>
            <person name="Preston R."/>
            <person name="Balija V."/>
            <person name="McCombie W.R."/>
            <person name="Chow T."/>
            <person name="Chen H."/>
            <person name="Chung M."/>
            <person name="Chen C."/>
            <person name="Shaw J."/>
            <person name="Wu H."/>
            <person name="Hsiao K."/>
            <person name="Chao Y."/>
            <person name="Chu M."/>
            <person name="Cheng C."/>
            <person name="Hour A."/>
            <person name="Lee P."/>
            <person name="Lin S."/>
            <person name="Lin Y."/>
            <person name="Liou J."/>
            <person name="Liu S."/>
            <person name="Hsing Y."/>
            <person name="Raghuvanshi S."/>
            <person name="Mohanty A."/>
            <person name="Bharti A.K."/>
            <person name="Gaur A."/>
            <person name="Gupta V."/>
            <person name="Kumar D."/>
            <person name="Ravi V."/>
            <person name="Vij S."/>
            <person name="Kapur A."/>
            <person name="Khurana P."/>
            <person name="Khurana P."/>
            <person name="Khurana J.P."/>
            <person name="Tyagi A.K."/>
            <person name="Gaikwad K."/>
            <person name="Singh A."/>
            <person name="Dalal V."/>
            <person name="Srivastava S."/>
            <person name="Dixit A."/>
            <person name="Pal A.K."/>
            <person name="Ghazi I.A."/>
            <person name="Yadav M."/>
            <person name="Pandit A."/>
            <person name="Bhargava A."/>
            <person name="Sureshbabu K."/>
            <person name="Batra K."/>
            <person name="Sharma T.R."/>
            <person name="Mohapatra T."/>
            <person name="Singh N.K."/>
            <person name="Messing J."/>
            <person name="Nelson A.B."/>
            <person name="Fuks G."/>
            <person name="Kavchok S."/>
            <person name="Keizer G."/>
            <person name="Linton E."/>
            <person name="Llaca V."/>
            <person name="Song R."/>
            <person name="Tanyolac B."/>
            <person name="Young S."/>
            <person name="Ho-Il K."/>
            <person name="Hahn J.H."/>
            <person name="Sangsakoo G."/>
            <person name="Vanavichit A."/>
            <person name="de Mattos Luiz.A.T."/>
            <person name="Zimmer P.D."/>
            <person name="Malone G."/>
            <person name="Dellagostin O."/>
            <person name="de Oliveira A.C."/>
            <person name="Bevan M."/>
            <person name="Bancroft I."/>
            <person name="Minx P."/>
            <person name="Cordum H."/>
            <person name="Wilson R."/>
            <person name="Cheng Z."/>
            <person name="Jin W."/>
            <person name="Jiang J."/>
            <person name="Leong S.A."/>
            <person name="Iwama H."/>
            <person name="Gojobori T."/>
            <person name="Itoh T."/>
            <person name="Niimura Y."/>
            <person name="Fujii Y."/>
            <person name="Habara T."/>
            <person name="Sakai H."/>
            <person name="Sato Y."/>
            <person name="Wilson G."/>
            <person name="Kumar K."/>
            <person name="McCouch S."/>
            <person name="Juretic N."/>
            <person name="Hoen D."/>
            <person name="Wright S."/>
            <person name="Bruskiewich R."/>
            <person name="Bureau T."/>
            <person name="Miyao A."/>
            <person name="Hirochika H."/>
            <person name="Nishikawa T."/>
            <person name="Kadowaki K."/>
            <person name="Sugiura M."/>
            <person name="Burr B."/>
            <person name="Sasaki T."/>
        </authorList>
    </citation>
    <scope>NUCLEOTIDE SEQUENCE [LARGE SCALE GENOMIC DNA]</scope>
    <source>
        <strain evidence="3">cv. Nipponbare</strain>
    </source>
</reference>
<dbReference type="EMBL" id="AP014961">
    <property type="protein sequence ID" value="BAS92146.1"/>
    <property type="molecule type" value="Genomic_DNA"/>
</dbReference>
<protein>
    <submittedName>
        <fullName evidence="2">Os05g0135300 protein</fullName>
    </submittedName>
</protein>
<gene>
    <name evidence="2" type="ordered locus">Os05g0135300</name>
    <name evidence="2" type="ORF">OSNPB_050135300</name>
</gene>
<organism evidence="2 3">
    <name type="scientific">Oryza sativa subsp. japonica</name>
    <name type="common">Rice</name>
    <dbReference type="NCBI Taxonomy" id="39947"/>
    <lineage>
        <taxon>Eukaryota</taxon>
        <taxon>Viridiplantae</taxon>
        <taxon>Streptophyta</taxon>
        <taxon>Embryophyta</taxon>
        <taxon>Tracheophyta</taxon>
        <taxon>Spermatophyta</taxon>
        <taxon>Magnoliopsida</taxon>
        <taxon>Liliopsida</taxon>
        <taxon>Poales</taxon>
        <taxon>Poaceae</taxon>
        <taxon>BOP clade</taxon>
        <taxon>Oryzoideae</taxon>
        <taxon>Oryzeae</taxon>
        <taxon>Oryzinae</taxon>
        <taxon>Oryza</taxon>
        <taxon>Oryza sativa</taxon>
    </lineage>
</organism>
<dbReference type="AlphaFoldDB" id="A0A0P0WHK3"/>
<sequence>LEVELHDAVEAPRRRGALGARADAERGVHGGVDLRVEAGGEGGAVGAADGVGAGEGDHVVGGEVLGGEAGDELGEVERPGGQVGERLGRARDAAVEAAGGHGKLDPAHDARRVARRERDDVGAGDHARAAPLHDALGAVDDAEAAQAGEVGRRHLLHRAVARRVGVEQHRRYH</sequence>
<evidence type="ECO:0000313" key="2">
    <source>
        <dbReference type="EMBL" id="BAS92146.1"/>
    </source>
</evidence>
<feature type="non-terminal residue" evidence="2">
    <location>
        <position position="173"/>
    </location>
</feature>
<dbReference type="Proteomes" id="UP000059680">
    <property type="component" value="Chromosome 5"/>
</dbReference>
<dbReference type="InParanoid" id="A0A0P0WHK3"/>
<name>A0A0P0WHK3_ORYSJ</name>
<reference evidence="2 3" key="3">
    <citation type="journal article" date="2013" name="Rice">
        <title>Improvement of the Oryza sativa Nipponbare reference genome using next generation sequence and optical map data.</title>
        <authorList>
            <person name="Kawahara Y."/>
            <person name="de la Bastide M."/>
            <person name="Hamilton J.P."/>
            <person name="Kanamori H."/>
            <person name="McCombie W.R."/>
            <person name="Ouyang S."/>
            <person name="Schwartz D.C."/>
            <person name="Tanaka T."/>
            <person name="Wu J."/>
            <person name="Zhou S."/>
            <person name="Childs K.L."/>
            <person name="Davidson R.M."/>
            <person name="Lin H."/>
            <person name="Quesada-Ocampo L."/>
            <person name="Vaillancourt B."/>
            <person name="Sakai H."/>
            <person name="Lee S.S."/>
            <person name="Kim J."/>
            <person name="Numa H."/>
            <person name="Itoh T."/>
            <person name="Buell C.R."/>
            <person name="Matsumoto T."/>
        </authorList>
    </citation>
    <scope>NUCLEOTIDE SEQUENCE [LARGE SCALE GENOMIC DNA]</scope>
    <source>
        <strain evidence="3">cv. Nipponbare</strain>
    </source>
</reference>
<reference evidence="2 3" key="2">
    <citation type="journal article" date="2013" name="Plant Cell Physiol.">
        <title>Rice Annotation Project Database (RAP-DB): an integrative and interactive database for rice genomics.</title>
        <authorList>
            <person name="Sakai H."/>
            <person name="Lee S.S."/>
            <person name="Tanaka T."/>
            <person name="Numa H."/>
            <person name="Kim J."/>
            <person name="Kawahara Y."/>
            <person name="Wakimoto H."/>
            <person name="Yang C.C."/>
            <person name="Iwamoto M."/>
            <person name="Abe T."/>
            <person name="Yamada Y."/>
            <person name="Muto A."/>
            <person name="Inokuchi H."/>
            <person name="Ikemura T."/>
            <person name="Matsumoto T."/>
            <person name="Sasaki T."/>
            <person name="Itoh T."/>
        </authorList>
    </citation>
    <scope>NUCLEOTIDE SEQUENCE [LARGE SCALE GENOMIC DNA]</scope>
    <source>
        <strain evidence="3">cv. Nipponbare</strain>
    </source>
</reference>
<keyword evidence="3" id="KW-1185">Reference proteome</keyword>
<dbReference type="PaxDb" id="39947-A0A0P0WHK3"/>
<feature type="region of interest" description="Disordered" evidence="1">
    <location>
        <begin position="91"/>
        <end position="127"/>
    </location>
</feature>
<proteinExistence type="predicted"/>
<dbReference type="Gramene" id="Os05t0135300-00">
    <property type="protein sequence ID" value="Os05t0135300-00"/>
    <property type="gene ID" value="Os05g0135300"/>
</dbReference>